<reference evidence="2 3" key="1">
    <citation type="submission" date="2020-05" db="EMBL/GenBank/DDBJ databases">
        <title>Genomic Encyclopedia of Type Strains, Phase IV (KMG-V): Genome sequencing to study the core and pangenomes of soil and plant-associated prokaryotes.</title>
        <authorList>
            <person name="Whitman W."/>
        </authorList>
    </citation>
    <scope>NUCLEOTIDE SEQUENCE [LARGE SCALE GENOMIC DNA]</scope>
    <source>
        <strain evidence="2 3">9A</strain>
    </source>
</reference>
<dbReference type="EMBL" id="JABSNP010000009">
    <property type="protein sequence ID" value="NRT19381.1"/>
    <property type="molecule type" value="Genomic_DNA"/>
</dbReference>
<comment type="caution">
    <text evidence="2">The sequence shown here is derived from an EMBL/GenBank/DDBJ whole genome shotgun (WGS) entry which is preliminary data.</text>
</comment>
<feature type="region of interest" description="Disordered" evidence="1">
    <location>
        <begin position="102"/>
        <end position="144"/>
    </location>
</feature>
<evidence type="ECO:0000313" key="3">
    <source>
        <dbReference type="Proteomes" id="UP000779507"/>
    </source>
</evidence>
<gene>
    <name evidence="2" type="ORF">HNP98_002210</name>
</gene>
<organism evidence="2 3">
    <name type="scientific">Hymenobacter caeli</name>
    <dbReference type="NCBI Taxonomy" id="2735894"/>
    <lineage>
        <taxon>Bacteria</taxon>
        <taxon>Pseudomonadati</taxon>
        <taxon>Bacteroidota</taxon>
        <taxon>Cytophagia</taxon>
        <taxon>Cytophagales</taxon>
        <taxon>Hymenobacteraceae</taxon>
        <taxon>Hymenobacter</taxon>
    </lineage>
</organism>
<evidence type="ECO:0000256" key="1">
    <source>
        <dbReference type="SAM" id="MobiDB-lite"/>
    </source>
</evidence>
<proteinExistence type="predicted"/>
<name>A0ABX2FQD1_9BACT</name>
<dbReference type="RefSeq" id="WP_173810110.1">
    <property type="nucleotide sequence ID" value="NZ_JABSNP010000009.1"/>
</dbReference>
<dbReference type="Proteomes" id="UP000779507">
    <property type="component" value="Unassembled WGS sequence"/>
</dbReference>
<protein>
    <recommendedName>
        <fullName evidence="4">Transcriptional regulator</fullName>
    </recommendedName>
</protein>
<evidence type="ECO:0000313" key="2">
    <source>
        <dbReference type="EMBL" id="NRT19381.1"/>
    </source>
</evidence>
<keyword evidence="3" id="KW-1185">Reference proteome</keyword>
<evidence type="ECO:0008006" key="4">
    <source>
        <dbReference type="Google" id="ProtNLM"/>
    </source>
</evidence>
<sequence length="342" mass="37165">MNFIQHTRAAHEQLTRQRAATPFHVSLYWALFFEWNANRFPESLELDHDHLMSAAHIGSIKTYRATLYDLEDWGLLAYQPSRSKYQPSRCFMSDLLGAVVPPVNHPTGGTTAPDENDHSEGTSAPGDHPAPGPEVPQVKSASGPEVTQPLLIVTKRGTNSKPPVVVNGTAAAAPKKIGVASPANEGLSGLAEDSADDYQQAPGTAPKKKVALKKKGVQAEAIRAAATARPDEPRRRAPLPELPFSQSAIATPEAFAAAFEGTDYALADLRHYHQMVSTWRDKKTGLPPERKDWIATAQRFMLNDAADNRLKLAPNVQRFDGGSTDQKNPGGPASGYRSSRYD</sequence>
<feature type="region of interest" description="Disordered" evidence="1">
    <location>
        <begin position="315"/>
        <end position="342"/>
    </location>
</feature>
<accession>A0ABX2FQD1</accession>